<dbReference type="EMBL" id="JAJSOW010000104">
    <property type="protein sequence ID" value="KAI9168853.1"/>
    <property type="molecule type" value="Genomic_DNA"/>
</dbReference>
<reference evidence="1" key="1">
    <citation type="journal article" date="2022" name="Plant J.">
        <title>Strategies of tolerance reflected in two North American maple genomes.</title>
        <authorList>
            <person name="McEvoy S.L."/>
            <person name="Sezen U.U."/>
            <person name="Trouern-Trend A."/>
            <person name="McMahon S.M."/>
            <person name="Schaberg P.G."/>
            <person name="Yang J."/>
            <person name="Wegrzyn J.L."/>
            <person name="Swenson N.G."/>
        </authorList>
    </citation>
    <scope>NUCLEOTIDE SEQUENCE</scope>
    <source>
        <strain evidence="1">91603</strain>
    </source>
</reference>
<evidence type="ECO:0000313" key="2">
    <source>
        <dbReference type="Proteomes" id="UP001064489"/>
    </source>
</evidence>
<reference evidence="1" key="2">
    <citation type="submission" date="2023-02" db="EMBL/GenBank/DDBJ databases">
        <authorList>
            <person name="Swenson N.G."/>
            <person name="Wegrzyn J.L."/>
            <person name="Mcevoy S.L."/>
        </authorList>
    </citation>
    <scope>NUCLEOTIDE SEQUENCE</scope>
    <source>
        <strain evidence="1">91603</strain>
        <tissue evidence="1">Leaf</tissue>
    </source>
</reference>
<comment type="caution">
    <text evidence="1">The sequence shown here is derived from an EMBL/GenBank/DDBJ whole genome shotgun (WGS) entry which is preliminary data.</text>
</comment>
<keyword evidence="2" id="KW-1185">Reference proteome</keyword>
<proteinExistence type="predicted"/>
<evidence type="ECO:0000313" key="1">
    <source>
        <dbReference type="EMBL" id="KAI9168853.1"/>
    </source>
</evidence>
<name>A0AAD5IKC4_ACENE</name>
<gene>
    <name evidence="1" type="ORF">LWI28_002794</name>
</gene>
<protein>
    <submittedName>
        <fullName evidence="1">Uncharacterized protein</fullName>
    </submittedName>
</protein>
<dbReference type="AlphaFoldDB" id="A0AAD5IKC4"/>
<sequence length="97" mass="11088">MGREWERIHCDRLIGTKQGPIVSSYNEMNKNEDVQLGQLVAGTDSWSSTKWKKSIWRYGESIIFNVSNCFSKGAKDGREKPHAFASNLPCILHLLYL</sequence>
<accession>A0AAD5IKC4</accession>
<organism evidence="1 2">
    <name type="scientific">Acer negundo</name>
    <name type="common">Box elder</name>
    <dbReference type="NCBI Taxonomy" id="4023"/>
    <lineage>
        <taxon>Eukaryota</taxon>
        <taxon>Viridiplantae</taxon>
        <taxon>Streptophyta</taxon>
        <taxon>Embryophyta</taxon>
        <taxon>Tracheophyta</taxon>
        <taxon>Spermatophyta</taxon>
        <taxon>Magnoliopsida</taxon>
        <taxon>eudicotyledons</taxon>
        <taxon>Gunneridae</taxon>
        <taxon>Pentapetalae</taxon>
        <taxon>rosids</taxon>
        <taxon>malvids</taxon>
        <taxon>Sapindales</taxon>
        <taxon>Sapindaceae</taxon>
        <taxon>Hippocastanoideae</taxon>
        <taxon>Acereae</taxon>
        <taxon>Acer</taxon>
    </lineage>
</organism>
<dbReference type="Proteomes" id="UP001064489">
    <property type="component" value="Chromosome 7"/>
</dbReference>